<keyword evidence="2" id="KW-0808">Transferase</keyword>
<dbReference type="InterPro" id="IPR001296">
    <property type="entry name" value="Glyco_trans_1"/>
</dbReference>
<dbReference type="Gene3D" id="3.40.50.2000">
    <property type="entry name" value="Glycogen Phosphorylase B"/>
    <property type="match status" value="2"/>
</dbReference>
<protein>
    <submittedName>
        <fullName evidence="5">Glycosyltransferase</fullName>
    </submittedName>
</protein>
<dbReference type="PANTHER" id="PTHR12526">
    <property type="entry name" value="GLYCOSYLTRANSFERASE"/>
    <property type="match status" value="1"/>
</dbReference>
<organism evidence="5 6">
    <name type="scientific">Arthrobacter ginkgonis</name>
    <dbReference type="NCBI Taxonomy" id="1630594"/>
    <lineage>
        <taxon>Bacteria</taxon>
        <taxon>Bacillati</taxon>
        <taxon>Actinomycetota</taxon>
        <taxon>Actinomycetes</taxon>
        <taxon>Micrococcales</taxon>
        <taxon>Micrococcaceae</taxon>
        <taxon>Arthrobacter</taxon>
    </lineage>
</organism>
<dbReference type="RefSeq" id="WP_345148718.1">
    <property type="nucleotide sequence ID" value="NZ_BAABEO010000008.1"/>
</dbReference>
<name>A0ABP7C0D2_9MICC</name>
<gene>
    <name evidence="5" type="ORF">GCM10023081_08440</name>
</gene>
<evidence type="ECO:0000259" key="3">
    <source>
        <dbReference type="Pfam" id="PF00534"/>
    </source>
</evidence>
<evidence type="ECO:0000313" key="5">
    <source>
        <dbReference type="EMBL" id="GAA3672395.1"/>
    </source>
</evidence>
<evidence type="ECO:0000256" key="2">
    <source>
        <dbReference type="ARBA" id="ARBA00022679"/>
    </source>
</evidence>
<comment type="caution">
    <text evidence="5">The sequence shown here is derived from an EMBL/GenBank/DDBJ whole genome shotgun (WGS) entry which is preliminary data.</text>
</comment>
<keyword evidence="6" id="KW-1185">Reference proteome</keyword>
<dbReference type="EMBL" id="BAABEO010000008">
    <property type="protein sequence ID" value="GAA3672395.1"/>
    <property type="molecule type" value="Genomic_DNA"/>
</dbReference>
<dbReference type="Pfam" id="PF00534">
    <property type="entry name" value="Glycos_transf_1"/>
    <property type="match status" value="1"/>
</dbReference>
<reference evidence="6" key="1">
    <citation type="journal article" date="2019" name="Int. J. Syst. Evol. Microbiol.">
        <title>The Global Catalogue of Microorganisms (GCM) 10K type strain sequencing project: providing services to taxonomists for standard genome sequencing and annotation.</title>
        <authorList>
            <consortium name="The Broad Institute Genomics Platform"/>
            <consortium name="The Broad Institute Genome Sequencing Center for Infectious Disease"/>
            <person name="Wu L."/>
            <person name="Ma J."/>
        </authorList>
    </citation>
    <scope>NUCLEOTIDE SEQUENCE [LARGE SCALE GENOMIC DNA]</scope>
    <source>
        <strain evidence="6">JCM 30742</strain>
    </source>
</reference>
<evidence type="ECO:0000256" key="1">
    <source>
        <dbReference type="ARBA" id="ARBA00022676"/>
    </source>
</evidence>
<sequence length="374" mass="40052">MKILHIATLITPDGAYGGPVRVATNLVKEIHSSGHDAEFIAAGSGFDDGFPTVFDGVSVTLFNAHRTIPGIGFAGISAPRMIKWLHENARRFDVVHIHAARDLVTLPAGIVVALRGVPFVLQTHGMIDPSPRLSANVLDRLATKRLLRRAGAVFYLTETERAGLLEVGAKHESLEFLPNGVPDNGPGISADSPSLRVLYLARLQARKRPELFVEMAAALHAKYPQHVFELVGPDEGAGAAVESAIARHNAGAYVKWLGPISPEQTLSVMRGKDLFVLPSINEPFPMAVLEAMSVGCPVVVSSSCGLAPYVEQYGAGEVFDESLDDLIQVVDGLLGDEFKRSTMAKAATIAVSQRFNMGSVVAQLNRTYEKVGSA</sequence>
<dbReference type="SUPFAM" id="SSF53756">
    <property type="entry name" value="UDP-Glycosyltransferase/glycogen phosphorylase"/>
    <property type="match status" value="1"/>
</dbReference>
<dbReference type="Proteomes" id="UP001500752">
    <property type="component" value="Unassembled WGS sequence"/>
</dbReference>
<proteinExistence type="predicted"/>
<keyword evidence="1" id="KW-0328">Glycosyltransferase</keyword>
<evidence type="ECO:0000259" key="4">
    <source>
        <dbReference type="Pfam" id="PF13579"/>
    </source>
</evidence>
<accession>A0ABP7C0D2</accession>
<dbReference type="InterPro" id="IPR028098">
    <property type="entry name" value="Glyco_trans_4-like_N"/>
</dbReference>
<feature type="domain" description="Glycosyl transferase family 1" evidence="3">
    <location>
        <begin position="195"/>
        <end position="347"/>
    </location>
</feature>
<feature type="domain" description="Glycosyltransferase subfamily 4-like N-terminal" evidence="4">
    <location>
        <begin position="17"/>
        <end position="180"/>
    </location>
</feature>
<evidence type="ECO:0000313" key="6">
    <source>
        <dbReference type="Proteomes" id="UP001500752"/>
    </source>
</evidence>
<dbReference type="Pfam" id="PF13579">
    <property type="entry name" value="Glyco_trans_4_4"/>
    <property type="match status" value="1"/>
</dbReference>